<feature type="domain" description="AB hydrolase-1" evidence="1">
    <location>
        <begin position="8"/>
        <end position="247"/>
    </location>
</feature>
<reference evidence="2 3" key="1">
    <citation type="submission" date="2018-02" db="EMBL/GenBank/DDBJ databases">
        <title>The genomes of Aspergillus section Nigri reveals drivers in fungal speciation.</title>
        <authorList>
            <consortium name="DOE Joint Genome Institute"/>
            <person name="Vesth T.C."/>
            <person name="Nybo J."/>
            <person name="Theobald S."/>
            <person name="Brandl J."/>
            <person name="Frisvad J.C."/>
            <person name="Nielsen K.F."/>
            <person name="Lyhne E.K."/>
            <person name="Kogle M.E."/>
            <person name="Kuo A."/>
            <person name="Riley R."/>
            <person name="Clum A."/>
            <person name="Nolan M."/>
            <person name="Lipzen A."/>
            <person name="Salamov A."/>
            <person name="Henrissat B."/>
            <person name="Wiebenga A."/>
            <person name="De vries R.P."/>
            <person name="Grigoriev I.V."/>
            <person name="Mortensen U.H."/>
            <person name="Andersen M.R."/>
            <person name="Baker S.E."/>
        </authorList>
    </citation>
    <scope>NUCLEOTIDE SEQUENCE [LARGE SCALE GENOMIC DNA]</scope>
    <source>
        <strain evidence="2 3">CBS 707.79</strain>
    </source>
</reference>
<dbReference type="Proteomes" id="UP000247810">
    <property type="component" value="Unassembled WGS sequence"/>
</dbReference>
<name>A0A319DLB1_9EURO</name>
<dbReference type="OrthoDB" id="408373at2759"/>
<keyword evidence="3" id="KW-1185">Reference proteome</keyword>
<evidence type="ECO:0000313" key="3">
    <source>
        <dbReference type="Proteomes" id="UP000247810"/>
    </source>
</evidence>
<dbReference type="Pfam" id="PF12697">
    <property type="entry name" value="Abhydrolase_6"/>
    <property type="match status" value="1"/>
</dbReference>
<keyword evidence="2" id="KW-0378">Hydrolase</keyword>
<dbReference type="InterPro" id="IPR052897">
    <property type="entry name" value="Sec-Metab_Biosynth_Hydrolase"/>
</dbReference>
<dbReference type="Gene3D" id="3.40.50.1820">
    <property type="entry name" value="alpha/beta hydrolase"/>
    <property type="match status" value="1"/>
</dbReference>
<dbReference type="GO" id="GO:0016787">
    <property type="term" value="F:hydrolase activity"/>
    <property type="evidence" value="ECO:0007669"/>
    <property type="project" value="UniProtKB-KW"/>
</dbReference>
<proteinExistence type="predicted"/>
<dbReference type="VEuPathDB" id="FungiDB:BO71DRAFT_400874"/>
<dbReference type="SUPFAM" id="SSF53474">
    <property type="entry name" value="alpha/beta-Hydrolases"/>
    <property type="match status" value="1"/>
</dbReference>
<evidence type="ECO:0000259" key="1">
    <source>
        <dbReference type="Pfam" id="PF12697"/>
    </source>
</evidence>
<organism evidence="2 3">
    <name type="scientific">Aspergillus ellipticus CBS 707.79</name>
    <dbReference type="NCBI Taxonomy" id="1448320"/>
    <lineage>
        <taxon>Eukaryota</taxon>
        <taxon>Fungi</taxon>
        <taxon>Dikarya</taxon>
        <taxon>Ascomycota</taxon>
        <taxon>Pezizomycotina</taxon>
        <taxon>Eurotiomycetes</taxon>
        <taxon>Eurotiomycetidae</taxon>
        <taxon>Eurotiales</taxon>
        <taxon>Aspergillaceae</taxon>
        <taxon>Aspergillus</taxon>
        <taxon>Aspergillus subgen. Circumdati</taxon>
    </lineage>
</organism>
<gene>
    <name evidence="2" type="ORF">BO71DRAFT_400874</name>
</gene>
<dbReference type="AlphaFoldDB" id="A0A319DLB1"/>
<evidence type="ECO:0000313" key="2">
    <source>
        <dbReference type="EMBL" id="PYH92043.1"/>
    </source>
</evidence>
<dbReference type="InterPro" id="IPR029058">
    <property type="entry name" value="AB_hydrolase_fold"/>
</dbReference>
<dbReference type="STRING" id="1448320.A0A319DLB1"/>
<sequence length="259" mass="28388">MSTSKPTIVLVHGAWHTPPNYSRFISALQSRGFTVHCPHLPSCSNTRPPTATYTDDVAVVRTLVQDLSQKGDRILMIMHSYGGAIGTDAIQDLDVPSRATAGLPGGVTHLLYLCAYMQPPGRSVFDVVEEANMTPLWSQFIEDGDDRTCFPVDPVLSFFGDVDTEKIQEGLPHLVRSPLGAFEVKSVGDGWKKLPVTYVTATKDYSVPRVYQDLMLKRVAAEGVEVKVVDVDAAHSVFLSREAEMVELVEEVVSDGRNP</sequence>
<dbReference type="PANTHER" id="PTHR37017">
    <property type="entry name" value="AB HYDROLASE-1 DOMAIN-CONTAINING PROTEIN-RELATED"/>
    <property type="match status" value="1"/>
</dbReference>
<dbReference type="PANTHER" id="PTHR37017:SF10">
    <property type="entry name" value="AB HYDROLASE-1 DOMAIN-CONTAINING PROTEIN"/>
    <property type="match status" value="1"/>
</dbReference>
<accession>A0A319DLB1</accession>
<protein>
    <submittedName>
        <fullName evidence="2">Alpha/beta-hydrolase</fullName>
    </submittedName>
</protein>
<dbReference type="InterPro" id="IPR000073">
    <property type="entry name" value="AB_hydrolase_1"/>
</dbReference>
<dbReference type="EMBL" id="KZ825927">
    <property type="protein sequence ID" value="PYH92043.1"/>
    <property type="molecule type" value="Genomic_DNA"/>
</dbReference>